<gene>
    <name evidence="2" type="ORF">O0I10_001564</name>
</gene>
<dbReference type="GeneID" id="83208982"/>
<dbReference type="AlphaFoldDB" id="A0AAD7Y2V5"/>
<evidence type="ECO:0000313" key="2">
    <source>
        <dbReference type="EMBL" id="KAJ8662602.1"/>
    </source>
</evidence>
<feature type="region of interest" description="Disordered" evidence="1">
    <location>
        <begin position="151"/>
        <end position="279"/>
    </location>
</feature>
<accession>A0AAD7Y2V5</accession>
<dbReference type="Proteomes" id="UP001234581">
    <property type="component" value="Unassembled WGS sequence"/>
</dbReference>
<protein>
    <submittedName>
        <fullName evidence="2">Uncharacterized protein</fullName>
    </submittedName>
</protein>
<sequence length="279" mass="31053">MFLYDYAKNDTFLTTRGGHKQHAKHLLYNDNTTAMMKTESSSNTPSITAILLLHMEVSLIQLISSLPTKRHHGMIFARFITHAQQAVRWMLLVGLLILDNVSNMLGIDKEMDRLASQQQQRGGIKKERMPPVEFEIVHLEPDFIEEQALSTTEHGPYDEEEDQSTSTAVAAPVAAAAATTTNNHHHHNPRRSPTAMSAHGMPSVRSRKTSLPTSRTAPRGGHVRSLSNNMTLPAKHATHRHTLRRIDGQRNLISVTSTASSSSSSYHEPPARRPNSSLH</sequence>
<feature type="compositionally biased region" description="Low complexity" evidence="1">
    <location>
        <begin position="164"/>
        <end position="182"/>
    </location>
</feature>
<feature type="compositionally biased region" description="Low complexity" evidence="1">
    <location>
        <begin position="254"/>
        <end position="265"/>
    </location>
</feature>
<evidence type="ECO:0000256" key="1">
    <source>
        <dbReference type="SAM" id="MobiDB-lite"/>
    </source>
</evidence>
<comment type="caution">
    <text evidence="2">The sequence shown here is derived from an EMBL/GenBank/DDBJ whole genome shotgun (WGS) entry which is preliminary data.</text>
</comment>
<proteinExistence type="predicted"/>
<dbReference type="EMBL" id="JARTCD010000004">
    <property type="protein sequence ID" value="KAJ8662602.1"/>
    <property type="molecule type" value="Genomic_DNA"/>
</dbReference>
<reference evidence="2 3" key="1">
    <citation type="submission" date="2023-03" db="EMBL/GenBank/DDBJ databases">
        <title>Genome sequence of Lichtheimia ornata CBS 291.66.</title>
        <authorList>
            <person name="Mohabir J.T."/>
            <person name="Shea T.P."/>
            <person name="Kurbessoian T."/>
            <person name="Berby B."/>
            <person name="Fontaine J."/>
            <person name="Livny J."/>
            <person name="Gnirke A."/>
            <person name="Stajich J.E."/>
            <person name="Cuomo C.A."/>
        </authorList>
    </citation>
    <scope>NUCLEOTIDE SEQUENCE [LARGE SCALE GENOMIC DNA]</scope>
    <source>
        <strain evidence="2">CBS 291.66</strain>
    </source>
</reference>
<organism evidence="2 3">
    <name type="scientific">Lichtheimia ornata</name>
    <dbReference type="NCBI Taxonomy" id="688661"/>
    <lineage>
        <taxon>Eukaryota</taxon>
        <taxon>Fungi</taxon>
        <taxon>Fungi incertae sedis</taxon>
        <taxon>Mucoromycota</taxon>
        <taxon>Mucoromycotina</taxon>
        <taxon>Mucoromycetes</taxon>
        <taxon>Mucorales</taxon>
        <taxon>Lichtheimiaceae</taxon>
        <taxon>Lichtheimia</taxon>
    </lineage>
</organism>
<evidence type="ECO:0000313" key="3">
    <source>
        <dbReference type="Proteomes" id="UP001234581"/>
    </source>
</evidence>
<dbReference type="RefSeq" id="XP_058347515.1">
    <property type="nucleotide sequence ID" value="XM_058481658.1"/>
</dbReference>
<name>A0AAD7Y2V5_9FUNG</name>
<keyword evidence="3" id="KW-1185">Reference proteome</keyword>